<evidence type="ECO:0000256" key="2">
    <source>
        <dbReference type="ARBA" id="ARBA00022536"/>
    </source>
</evidence>
<dbReference type="PROSITE" id="PS50213">
    <property type="entry name" value="FAS1"/>
    <property type="match status" value="1"/>
</dbReference>
<dbReference type="Gene3D" id="2.10.25.10">
    <property type="entry name" value="Laminin"/>
    <property type="match status" value="2"/>
</dbReference>
<keyword evidence="14" id="KW-1185">Reference proteome</keyword>
<keyword evidence="5 10" id="KW-0472">Membrane</keyword>
<feature type="transmembrane region" description="Helical" evidence="10">
    <location>
        <begin position="391"/>
        <end position="411"/>
    </location>
</feature>
<evidence type="ECO:0000256" key="1">
    <source>
        <dbReference type="ARBA" id="ARBA00004479"/>
    </source>
</evidence>
<evidence type="ECO:0000256" key="3">
    <source>
        <dbReference type="ARBA" id="ARBA00022692"/>
    </source>
</evidence>
<dbReference type="Pfam" id="PF12947">
    <property type="entry name" value="EGF_3"/>
    <property type="match status" value="1"/>
</dbReference>
<dbReference type="Proteomes" id="UP000597762">
    <property type="component" value="Unassembled WGS sequence"/>
</dbReference>
<dbReference type="InterPro" id="IPR000782">
    <property type="entry name" value="FAS1_domain"/>
</dbReference>
<protein>
    <submittedName>
        <fullName evidence="13">STAB2</fullName>
    </submittedName>
</protein>
<evidence type="ECO:0000256" key="6">
    <source>
        <dbReference type="ARBA" id="ARBA00023157"/>
    </source>
</evidence>
<dbReference type="InterPro" id="IPR024731">
    <property type="entry name" value="NELL2-like_EGF"/>
</dbReference>
<sequence length="472" mass="51835">MEESNCPVGYKKTAVLKHTCSYSAQDGSILGCTAICKKLKLIPECCYGYYGPDCNECPGGADYPCSDHGSCSSGMNGTGHCFCQTNFDGVDCSMCVAGYTGPNCSSKADKCGSCGPNAECHETMQGEFVCTCRPGFLNVSDRGCLSSCHAANGGCHQNARCSLNFSGSEIPSVLCTCRDGYYGDGKKSCLPIVNLCNTNNGNCSPRAICTFTPPTVTDKSAGKVTCECHESYLGNGTTCNRDIYNTLQFMPNMYRFYELISAGSKSDKYHDILVELLEDLQSNITIFVPISGLANLQNISNLDLENHILLSKILVSAVPGKKSYKTFADQQIEVETDSSGKQYVIQESINKIRIIESNILNFNGYINLIESPLWYDYEIPKTATSIQSRRVVAIIVPIILLLLLVMLAVLYRKYAADMTCREIWQRYKMTSDTKISFAHLKSNESQEMLAPDVQNPIFGPQELLLDEQQQPC</sequence>
<evidence type="ECO:0000256" key="5">
    <source>
        <dbReference type="ARBA" id="ARBA00023136"/>
    </source>
</evidence>
<accession>A0A812EDG9</accession>
<evidence type="ECO:0000256" key="8">
    <source>
        <dbReference type="ARBA" id="ARBA00023180"/>
    </source>
</evidence>
<evidence type="ECO:0000256" key="10">
    <source>
        <dbReference type="SAM" id="Phobius"/>
    </source>
</evidence>
<dbReference type="PANTHER" id="PTHR24038">
    <property type="entry name" value="STABILIN"/>
    <property type="match status" value="1"/>
</dbReference>
<evidence type="ECO:0000313" key="14">
    <source>
        <dbReference type="Proteomes" id="UP000597762"/>
    </source>
</evidence>
<reference evidence="13" key="1">
    <citation type="submission" date="2021-01" db="EMBL/GenBank/DDBJ databases">
        <authorList>
            <person name="Li R."/>
            <person name="Bekaert M."/>
        </authorList>
    </citation>
    <scope>NUCLEOTIDE SEQUENCE</scope>
    <source>
        <strain evidence="13">Farmed</strain>
    </source>
</reference>
<organism evidence="13 14">
    <name type="scientific">Acanthosepion pharaonis</name>
    <name type="common">Pharaoh cuttlefish</name>
    <name type="synonym">Sepia pharaonis</name>
    <dbReference type="NCBI Taxonomy" id="158019"/>
    <lineage>
        <taxon>Eukaryota</taxon>
        <taxon>Metazoa</taxon>
        <taxon>Spiralia</taxon>
        <taxon>Lophotrochozoa</taxon>
        <taxon>Mollusca</taxon>
        <taxon>Cephalopoda</taxon>
        <taxon>Coleoidea</taxon>
        <taxon>Decapodiformes</taxon>
        <taxon>Sepiida</taxon>
        <taxon>Sepiina</taxon>
        <taxon>Sepiidae</taxon>
        <taxon>Acanthosepion</taxon>
    </lineage>
</organism>
<dbReference type="InterPro" id="IPR002049">
    <property type="entry name" value="LE_dom"/>
</dbReference>
<evidence type="ECO:0000259" key="11">
    <source>
        <dbReference type="PROSITE" id="PS50026"/>
    </source>
</evidence>
<comment type="subcellular location">
    <subcellularLocation>
        <location evidence="1">Membrane</location>
        <topology evidence="1">Single-pass type I membrane protein</topology>
    </subcellularLocation>
</comment>
<keyword evidence="6 9" id="KW-1015">Disulfide bond</keyword>
<gene>
    <name evidence="13" type="ORF">SPHA_70986</name>
</gene>
<proteinExistence type="predicted"/>
<keyword evidence="3 10" id="KW-0812">Transmembrane</keyword>
<feature type="disulfide bond" evidence="9">
    <location>
        <begin position="83"/>
        <end position="92"/>
    </location>
</feature>
<keyword evidence="8" id="KW-0325">Glycoprotein</keyword>
<comment type="caution">
    <text evidence="13">The sequence shown here is derived from an EMBL/GenBank/DDBJ whole genome shotgun (WGS) entry which is preliminary data.</text>
</comment>
<keyword evidence="4 10" id="KW-1133">Transmembrane helix</keyword>
<dbReference type="PANTHER" id="PTHR24038:SF11">
    <property type="entry name" value="INTEGRIN BETA-LIKE PROTEIN E"/>
    <property type="match status" value="1"/>
</dbReference>
<dbReference type="SMART" id="SM00181">
    <property type="entry name" value="EGF"/>
    <property type="match status" value="4"/>
</dbReference>
<dbReference type="Gene3D" id="2.30.180.10">
    <property type="entry name" value="FAS1 domain"/>
    <property type="match status" value="1"/>
</dbReference>
<dbReference type="EMBL" id="CAHIKZ030005201">
    <property type="protein sequence ID" value="CAE1320872.1"/>
    <property type="molecule type" value="Genomic_DNA"/>
</dbReference>
<dbReference type="GO" id="GO:0016020">
    <property type="term" value="C:membrane"/>
    <property type="evidence" value="ECO:0007669"/>
    <property type="project" value="UniProtKB-SubCell"/>
</dbReference>
<dbReference type="InterPro" id="IPR000742">
    <property type="entry name" value="EGF"/>
</dbReference>
<dbReference type="PROSITE" id="PS00022">
    <property type="entry name" value="EGF_1"/>
    <property type="match status" value="1"/>
</dbReference>
<dbReference type="PROSITE" id="PS50026">
    <property type="entry name" value="EGF_3"/>
    <property type="match status" value="1"/>
</dbReference>
<evidence type="ECO:0000256" key="9">
    <source>
        <dbReference type="PROSITE-ProRule" id="PRU00076"/>
    </source>
</evidence>
<evidence type="ECO:0000313" key="13">
    <source>
        <dbReference type="EMBL" id="CAE1320872.1"/>
    </source>
</evidence>
<dbReference type="PROSITE" id="PS01186">
    <property type="entry name" value="EGF_2"/>
    <property type="match status" value="1"/>
</dbReference>
<dbReference type="OrthoDB" id="286301at2759"/>
<dbReference type="SUPFAM" id="SSF82153">
    <property type="entry name" value="FAS1 domain"/>
    <property type="match status" value="1"/>
</dbReference>
<name>A0A812EDG9_ACAPH</name>
<evidence type="ECO:0000259" key="12">
    <source>
        <dbReference type="PROSITE" id="PS50213"/>
    </source>
</evidence>
<dbReference type="PROSITE" id="PS01248">
    <property type="entry name" value="EGF_LAM_1"/>
    <property type="match status" value="1"/>
</dbReference>
<dbReference type="AlphaFoldDB" id="A0A812EDG9"/>
<comment type="caution">
    <text evidence="9">Lacks conserved residue(s) required for the propagation of feature annotation.</text>
</comment>
<feature type="domain" description="EGF-like" evidence="11">
    <location>
        <begin position="53"/>
        <end position="93"/>
    </location>
</feature>
<evidence type="ECO:0000256" key="4">
    <source>
        <dbReference type="ARBA" id="ARBA00022989"/>
    </source>
</evidence>
<keyword evidence="7" id="KW-0675">Receptor</keyword>
<feature type="domain" description="FAS1" evidence="12">
    <location>
        <begin position="240"/>
        <end position="373"/>
    </location>
</feature>
<dbReference type="InterPro" id="IPR036378">
    <property type="entry name" value="FAS1_dom_sf"/>
</dbReference>
<evidence type="ECO:0000256" key="7">
    <source>
        <dbReference type="ARBA" id="ARBA00023170"/>
    </source>
</evidence>
<keyword evidence="2 9" id="KW-0245">EGF-like domain</keyword>